<protein>
    <recommendedName>
        <fullName evidence="1">Calcineurin-like phosphoesterase domain-containing protein</fullName>
    </recommendedName>
</protein>
<dbReference type="SUPFAM" id="SSF56300">
    <property type="entry name" value="Metallo-dependent phosphatases"/>
    <property type="match status" value="1"/>
</dbReference>
<dbReference type="PANTHER" id="PTHR45867:SF3">
    <property type="entry name" value="ACID PHOSPHATASE TYPE 7"/>
    <property type="match status" value="1"/>
</dbReference>
<organism evidence="2 3">
    <name type="scientific">Porites evermanni</name>
    <dbReference type="NCBI Taxonomy" id="104178"/>
    <lineage>
        <taxon>Eukaryota</taxon>
        <taxon>Metazoa</taxon>
        <taxon>Cnidaria</taxon>
        <taxon>Anthozoa</taxon>
        <taxon>Hexacorallia</taxon>
        <taxon>Scleractinia</taxon>
        <taxon>Fungiina</taxon>
        <taxon>Poritidae</taxon>
        <taxon>Porites</taxon>
    </lineage>
</organism>
<gene>
    <name evidence="2" type="ORF">PEVE_00042039</name>
</gene>
<proteinExistence type="predicted"/>
<sequence length="122" mass="14131">MNQIQPIAAYLPYMTCPGNHEQAYNFSNYRSRFSMPGNSEGIFYSWNIGPAHIISISTEVYFFLNYGLEQVVQQYDWLEKDLQEAASPKNRKLHPWIITMGHRPMYCSNSDGDDCTKHESVV</sequence>
<dbReference type="Gene3D" id="3.60.21.10">
    <property type="match status" value="1"/>
</dbReference>
<feature type="domain" description="Calcineurin-like phosphoesterase" evidence="1">
    <location>
        <begin position="4"/>
        <end position="117"/>
    </location>
</feature>
<reference evidence="2 3" key="1">
    <citation type="submission" date="2022-05" db="EMBL/GenBank/DDBJ databases">
        <authorList>
            <consortium name="Genoscope - CEA"/>
            <person name="William W."/>
        </authorList>
    </citation>
    <scope>NUCLEOTIDE SEQUENCE [LARGE SCALE GENOMIC DNA]</scope>
</reference>
<comment type="caution">
    <text evidence="2">The sequence shown here is derived from an EMBL/GenBank/DDBJ whole genome shotgun (WGS) entry which is preliminary data.</text>
</comment>
<name>A0ABN8T570_9CNID</name>
<dbReference type="InterPro" id="IPR004843">
    <property type="entry name" value="Calcineurin-like_PHP"/>
</dbReference>
<accession>A0ABN8T570</accession>
<dbReference type="Pfam" id="PF00149">
    <property type="entry name" value="Metallophos"/>
    <property type="match status" value="1"/>
</dbReference>
<evidence type="ECO:0000313" key="3">
    <source>
        <dbReference type="Proteomes" id="UP001159427"/>
    </source>
</evidence>
<feature type="non-terminal residue" evidence="2">
    <location>
        <position position="122"/>
    </location>
</feature>
<dbReference type="EMBL" id="CALNXI010008110">
    <property type="protein sequence ID" value="CAH3199436.1"/>
    <property type="molecule type" value="Genomic_DNA"/>
</dbReference>
<dbReference type="PANTHER" id="PTHR45867">
    <property type="entry name" value="PURPLE ACID PHOSPHATASE"/>
    <property type="match status" value="1"/>
</dbReference>
<keyword evidence="3" id="KW-1185">Reference proteome</keyword>
<evidence type="ECO:0000259" key="1">
    <source>
        <dbReference type="Pfam" id="PF00149"/>
    </source>
</evidence>
<evidence type="ECO:0000313" key="2">
    <source>
        <dbReference type="EMBL" id="CAH3199436.1"/>
    </source>
</evidence>
<dbReference type="Proteomes" id="UP001159427">
    <property type="component" value="Unassembled WGS sequence"/>
</dbReference>
<dbReference type="InterPro" id="IPR029052">
    <property type="entry name" value="Metallo-depent_PP-like"/>
</dbReference>